<accession>A0A7G9W1Z9</accession>
<reference evidence="2" key="1">
    <citation type="submission" date="2020-08" db="EMBL/GenBank/DDBJ databases">
        <authorList>
            <person name="Hillin M.J."/>
            <person name="Beth T.W."/>
            <person name="Collman T.N."/>
            <person name="Davis R.E."/>
            <person name="Dobesh B.I."/>
            <person name="Johnson A.L."/>
            <person name="Lewis B.M."/>
            <person name="Suarez T.R."/>
            <person name="Villa E.C."/>
            <person name="Walker J.R."/>
            <person name="Labonte J.M."/>
            <person name="Butela K.A."/>
            <person name="Garlena R.A."/>
            <person name="Russell D.A."/>
            <person name="Pope W.H."/>
            <person name="Jacobs-Sera D."/>
            <person name="Hatfull G.F."/>
        </authorList>
    </citation>
    <scope>NUCLEOTIDE SEQUENCE [LARGE SCALE GENOMIC DNA]</scope>
</reference>
<organism evidence="1 2">
    <name type="scientific">Arthrobacter phage Tweety19</name>
    <dbReference type="NCBI Taxonomy" id="2768133"/>
    <lineage>
        <taxon>Viruses</taxon>
        <taxon>Duplodnaviria</taxon>
        <taxon>Heunggongvirae</taxon>
        <taxon>Uroviricota</taxon>
        <taxon>Caudoviricetes</taxon>
        <taxon>Casidaviridae</taxon>
        <taxon>Galvastonvirus</taxon>
        <taxon>Galvastonvirus tweety19</taxon>
    </lineage>
</organism>
<gene>
    <name evidence="1" type="primary">1</name>
    <name evidence="1" type="ORF">SEA_TWEETY19_1</name>
</gene>
<dbReference type="KEGG" id="vg:77954857"/>
<dbReference type="RefSeq" id="YP_010678392.1">
    <property type="nucleotide sequence ID" value="NC_071035.1"/>
</dbReference>
<evidence type="ECO:0000313" key="1">
    <source>
        <dbReference type="EMBL" id="QNO12662.1"/>
    </source>
</evidence>
<keyword evidence="2" id="KW-1185">Reference proteome</keyword>
<sequence length="260" mass="26502">MAEPVFITGRNINSVVVTGDTLGIAAGSTLQIDTTAASSLTLQLRAGAVAGGVIVVEGTTNPDNAATWAAIPLKTILSTPTLIVGTLTTLVANTLYRYEIPTFGLKAVRLRVSTALGSALTDLSYVAHTESTDPFVVATQAGTWSVTPTSSSTSYNLAAAASTNLVNIRNTAASLLSLNVFNGSAAKVFVKLYNKTSAPVLATDVPVMVVPVNAGELASPNLGPVGERFSTGLSMAITANAADTDATAIATGVRVKATYI</sequence>
<proteinExistence type="predicted"/>
<evidence type="ECO:0000313" key="2">
    <source>
        <dbReference type="Proteomes" id="UP000516204"/>
    </source>
</evidence>
<name>A0A7G9W1Z9_9CAUD</name>
<dbReference type="GeneID" id="77954857"/>
<protein>
    <submittedName>
        <fullName evidence="1">Uncharacterized protein</fullName>
    </submittedName>
</protein>
<dbReference type="EMBL" id="MT897906">
    <property type="protein sequence ID" value="QNO12662.1"/>
    <property type="molecule type" value="Genomic_DNA"/>
</dbReference>
<dbReference type="Proteomes" id="UP000516204">
    <property type="component" value="Segment"/>
</dbReference>